<evidence type="ECO:0000256" key="10">
    <source>
        <dbReference type="SAM" id="MobiDB-lite"/>
    </source>
</evidence>
<evidence type="ECO:0000256" key="4">
    <source>
        <dbReference type="ARBA" id="ARBA00023015"/>
    </source>
</evidence>
<evidence type="ECO:0000256" key="2">
    <source>
        <dbReference type="ARBA" id="ARBA00011233"/>
    </source>
</evidence>
<dbReference type="RefSeq" id="XP_015898109.1">
    <property type="nucleotide sequence ID" value="XM_016042623.4"/>
</dbReference>
<evidence type="ECO:0000256" key="9">
    <source>
        <dbReference type="RuleBase" id="RU004020"/>
    </source>
</evidence>
<name>A0A6P4AKA0_ZIZJJ</name>
<evidence type="ECO:0000313" key="13">
    <source>
        <dbReference type="RefSeq" id="XP_015898109.1"/>
    </source>
</evidence>
<dbReference type="GO" id="GO:0000978">
    <property type="term" value="F:RNA polymerase II cis-regulatory region sequence-specific DNA binding"/>
    <property type="evidence" value="ECO:0007669"/>
    <property type="project" value="TreeGrafter"/>
</dbReference>
<dbReference type="GO" id="GO:0005634">
    <property type="term" value="C:nucleus"/>
    <property type="evidence" value="ECO:0007669"/>
    <property type="project" value="UniProtKB-SubCell"/>
</dbReference>
<evidence type="ECO:0000256" key="6">
    <source>
        <dbReference type="ARBA" id="ARBA00023125"/>
    </source>
</evidence>
<protein>
    <submittedName>
        <fullName evidence="13">Heat stress transcription factor B-3</fullName>
    </submittedName>
</protein>
<dbReference type="SMART" id="SM00415">
    <property type="entry name" value="HSF"/>
    <property type="match status" value="1"/>
</dbReference>
<evidence type="ECO:0000256" key="1">
    <source>
        <dbReference type="ARBA" id="ARBA00004123"/>
    </source>
</evidence>
<dbReference type="KEGG" id="zju:107431648"/>
<sequence length="234" mass="26570">MEGVCEKGLLEYMRKSTPPPFLLKTYMLVEDPVTDDVISWNADGTAFVVWQPAEFARDLLPTLFKHSNFSSFVRQLNTYGFRKVATSRWEFCNDKFRKGEKDQLCEIRRRKAWVNKQQSVALTGQAEAAAVQDQSDEDQRSSSTSSSSGYSSLVDENKRLKQENGVLNTELSTMKRKCKELLDLVAKCAHMEKEGHEGPKLFGVTLEVQGEMEKKRKRVEISESASILLSQACK</sequence>
<dbReference type="InterPro" id="IPR036388">
    <property type="entry name" value="WH-like_DNA-bd_sf"/>
</dbReference>
<reference evidence="13" key="1">
    <citation type="submission" date="2025-08" db="UniProtKB">
        <authorList>
            <consortium name="RefSeq"/>
        </authorList>
    </citation>
    <scope>IDENTIFICATION</scope>
    <source>
        <tissue evidence="13">Seedling</tissue>
    </source>
</reference>
<evidence type="ECO:0000259" key="11">
    <source>
        <dbReference type="PROSITE" id="PS00434"/>
    </source>
</evidence>
<dbReference type="PANTHER" id="PTHR10015:SF285">
    <property type="entry name" value="HEAT STRESS TRANSCRIPTION FACTOR B-3"/>
    <property type="match status" value="1"/>
</dbReference>
<dbReference type="Gene3D" id="1.10.10.10">
    <property type="entry name" value="Winged helix-like DNA-binding domain superfamily/Winged helix DNA-binding domain"/>
    <property type="match status" value="1"/>
</dbReference>
<evidence type="ECO:0000256" key="5">
    <source>
        <dbReference type="ARBA" id="ARBA00023016"/>
    </source>
</evidence>
<accession>A0A6P4AKA0</accession>
<dbReference type="SMR" id="A0A6P4AKA0"/>
<dbReference type="Proteomes" id="UP001652623">
    <property type="component" value="Chromosome 11"/>
</dbReference>
<dbReference type="InterPro" id="IPR036390">
    <property type="entry name" value="WH_DNA-bd_sf"/>
</dbReference>
<comment type="subcellular location">
    <subcellularLocation>
        <location evidence="1">Nucleus</location>
    </subcellularLocation>
</comment>
<keyword evidence="6" id="KW-0238">DNA-binding</keyword>
<dbReference type="GO" id="GO:0006357">
    <property type="term" value="P:regulation of transcription by RNA polymerase II"/>
    <property type="evidence" value="ECO:0007669"/>
    <property type="project" value="TreeGrafter"/>
</dbReference>
<dbReference type="PRINTS" id="PR00056">
    <property type="entry name" value="HSFDOMAIN"/>
</dbReference>
<dbReference type="PROSITE" id="PS00434">
    <property type="entry name" value="HSF_DOMAIN"/>
    <property type="match status" value="1"/>
</dbReference>
<dbReference type="AlphaFoldDB" id="A0A6P4AKA0"/>
<dbReference type="GeneID" id="107431648"/>
<dbReference type="SUPFAM" id="SSF46785">
    <property type="entry name" value="Winged helix' DNA-binding domain"/>
    <property type="match status" value="1"/>
</dbReference>
<feature type="compositionally biased region" description="Low complexity" evidence="10">
    <location>
        <begin position="141"/>
        <end position="152"/>
    </location>
</feature>
<feature type="region of interest" description="Disordered" evidence="10">
    <location>
        <begin position="130"/>
        <end position="154"/>
    </location>
</feature>
<organism evidence="12 13">
    <name type="scientific">Ziziphus jujuba</name>
    <name type="common">Chinese jujube</name>
    <name type="synonym">Ziziphus sativa</name>
    <dbReference type="NCBI Taxonomy" id="326968"/>
    <lineage>
        <taxon>Eukaryota</taxon>
        <taxon>Viridiplantae</taxon>
        <taxon>Streptophyta</taxon>
        <taxon>Embryophyta</taxon>
        <taxon>Tracheophyta</taxon>
        <taxon>Spermatophyta</taxon>
        <taxon>Magnoliopsida</taxon>
        <taxon>eudicotyledons</taxon>
        <taxon>Gunneridae</taxon>
        <taxon>Pentapetalae</taxon>
        <taxon>rosids</taxon>
        <taxon>fabids</taxon>
        <taxon>Rosales</taxon>
        <taxon>Rhamnaceae</taxon>
        <taxon>Paliureae</taxon>
        <taxon>Ziziphus</taxon>
    </lineage>
</organism>
<evidence type="ECO:0000256" key="3">
    <source>
        <dbReference type="ARBA" id="ARBA00022553"/>
    </source>
</evidence>
<keyword evidence="3" id="KW-0597">Phosphoprotein</keyword>
<dbReference type="FunFam" id="1.10.10.10:FF:000037">
    <property type="entry name" value="Heat stress transcription factor B-4"/>
    <property type="match status" value="1"/>
</dbReference>
<dbReference type="Pfam" id="PF00447">
    <property type="entry name" value="HSF_DNA-bind"/>
    <property type="match status" value="1"/>
</dbReference>
<keyword evidence="4" id="KW-0805">Transcription regulation</keyword>
<comment type="subunit">
    <text evidence="2">Homotrimer.</text>
</comment>
<dbReference type="InterPro" id="IPR000232">
    <property type="entry name" value="HSF_DNA-bd"/>
</dbReference>
<keyword evidence="7" id="KW-0804">Transcription</keyword>
<comment type="similarity">
    <text evidence="9">Belongs to the HSF family.</text>
</comment>
<gene>
    <name evidence="13" type="primary">LOC107431648</name>
</gene>
<dbReference type="PANTHER" id="PTHR10015">
    <property type="entry name" value="HEAT SHOCK TRANSCRIPTION FACTOR"/>
    <property type="match status" value="1"/>
</dbReference>
<keyword evidence="8" id="KW-0539">Nucleus</keyword>
<proteinExistence type="inferred from homology"/>
<feature type="domain" description="HSF-type DNA-binding" evidence="11">
    <location>
        <begin position="60"/>
        <end position="84"/>
    </location>
</feature>
<evidence type="ECO:0000256" key="8">
    <source>
        <dbReference type="ARBA" id="ARBA00023242"/>
    </source>
</evidence>
<dbReference type="GO" id="GO:0003700">
    <property type="term" value="F:DNA-binding transcription factor activity"/>
    <property type="evidence" value="ECO:0007669"/>
    <property type="project" value="InterPro"/>
</dbReference>
<keyword evidence="5" id="KW-0346">Stress response</keyword>
<evidence type="ECO:0000313" key="12">
    <source>
        <dbReference type="Proteomes" id="UP001652623"/>
    </source>
</evidence>
<keyword evidence="12" id="KW-1185">Reference proteome</keyword>
<evidence type="ECO:0000256" key="7">
    <source>
        <dbReference type="ARBA" id="ARBA00023163"/>
    </source>
</evidence>